<dbReference type="EMBL" id="LTAY01000042">
    <property type="protein sequence ID" value="OPX47611.1"/>
    <property type="molecule type" value="Genomic_DNA"/>
</dbReference>
<proteinExistence type="predicted"/>
<protein>
    <submittedName>
        <fullName evidence="6">Cyclic pyranopterin monophosphate synthase</fullName>
    </submittedName>
</protein>
<name>A0A1V4SUT8_9CLOT</name>
<reference evidence="6 7" key="1">
    <citation type="submission" date="2016-02" db="EMBL/GenBank/DDBJ databases">
        <title>Genome sequence of Clostridium thermobutyricum DSM 4928.</title>
        <authorList>
            <person name="Poehlein A."/>
            <person name="Daniel R."/>
        </authorList>
    </citation>
    <scope>NUCLEOTIDE SEQUENCE [LARGE SCALE GENOMIC DNA]</scope>
    <source>
        <strain evidence="6 7">DSM 4928</strain>
    </source>
</reference>
<dbReference type="CDD" id="cd21128">
    <property type="entry name" value="SPASM_rSAM"/>
    <property type="match status" value="1"/>
</dbReference>
<evidence type="ECO:0000313" key="7">
    <source>
        <dbReference type="Proteomes" id="UP000191448"/>
    </source>
</evidence>
<dbReference type="RefSeq" id="WP_002598453.1">
    <property type="nucleotide sequence ID" value="NZ_LTAY01000042.1"/>
</dbReference>
<gene>
    <name evidence="6" type="primary">moaA_2</name>
    <name evidence="6" type="ORF">CLTHE_17250</name>
</gene>
<accession>A0A1V4SUT8</accession>
<keyword evidence="2" id="KW-0479">Metal-binding</keyword>
<evidence type="ECO:0000256" key="4">
    <source>
        <dbReference type="ARBA" id="ARBA00023014"/>
    </source>
</evidence>
<keyword evidence="4" id="KW-0411">Iron-sulfur</keyword>
<sequence length="463" mass="53459">MKKIILEQLISYIEKNPEKNVGKMISIAKKLVRNPYDRENIEKMEHFYNEIPSVKEILKRVGEEADPEIVKTFFRNFVVKGMWEGGEKRDNFYAKTGGRVPFALLISPSMKCNLRCVGCYANDWDKCKQLTFEEVDSIVSQARDLGIHFMFVLGGEPYFVDFMWKIYEKYPDVEFLTFSNGTLFNDEFADRILKLKNVLPMFSLEGYKEDTDARRGDGVFDKVMEGMDKLKARKIPFGISSATGAPNIDTVISEEFIEMAINKGAFIGWYFMFMPIGSKPDTSLMLNPEQRLRLGARTSEIRHTKPYLTVDFFNDSPYVGGCIAGTYYCHITASGDVEPCVFAHFTVDNIREKSLEEIFSGNFFKTLLKYQPYNKNLLKPCMMIDNPNMVRKIVKEVGARPTDESARAMLEDEKFQKELEDLARNFTPHARKAWEELYPEMQGNVKSRIEIMDEALEKANRKK</sequence>
<dbReference type="PANTHER" id="PTHR43524">
    <property type="entry name" value="RADICAL SAM SUPERFAMILY PROTEIN"/>
    <property type="match status" value="1"/>
</dbReference>
<dbReference type="PROSITE" id="PS51918">
    <property type="entry name" value="RADICAL_SAM"/>
    <property type="match status" value="1"/>
</dbReference>
<keyword evidence="3" id="KW-0408">Iron</keyword>
<evidence type="ECO:0000256" key="2">
    <source>
        <dbReference type="ARBA" id="ARBA00022723"/>
    </source>
</evidence>
<evidence type="ECO:0000256" key="3">
    <source>
        <dbReference type="ARBA" id="ARBA00023004"/>
    </source>
</evidence>
<evidence type="ECO:0000256" key="1">
    <source>
        <dbReference type="ARBA" id="ARBA00022691"/>
    </source>
</evidence>
<dbReference type="Pfam" id="PF04055">
    <property type="entry name" value="Radical_SAM"/>
    <property type="match status" value="1"/>
</dbReference>
<dbReference type="CDD" id="cd01335">
    <property type="entry name" value="Radical_SAM"/>
    <property type="match status" value="1"/>
</dbReference>
<dbReference type="PANTHER" id="PTHR43524:SF1">
    <property type="entry name" value="RADICAL SAM SUPERFAMILY PROTEIN"/>
    <property type="match status" value="1"/>
</dbReference>
<comment type="caution">
    <text evidence="6">The sequence shown here is derived from an EMBL/GenBank/DDBJ whole genome shotgun (WGS) entry which is preliminary data.</text>
</comment>
<evidence type="ECO:0000259" key="5">
    <source>
        <dbReference type="PROSITE" id="PS51918"/>
    </source>
</evidence>
<dbReference type="AlphaFoldDB" id="A0A1V4SUT8"/>
<organism evidence="6 7">
    <name type="scientific">Clostridium thermobutyricum DSM 4928</name>
    <dbReference type="NCBI Taxonomy" id="1121339"/>
    <lineage>
        <taxon>Bacteria</taxon>
        <taxon>Bacillati</taxon>
        <taxon>Bacillota</taxon>
        <taxon>Clostridia</taxon>
        <taxon>Eubacteriales</taxon>
        <taxon>Clostridiaceae</taxon>
        <taxon>Clostridium</taxon>
    </lineage>
</organism>
<dbReference type="Proteomes" id="UP000191448">
    <property type="component" value="Unassembled WGS sequence"/>
</dbReference>
<dbReference type="Gene3D" id="3.20.20.70">
    <property type="entry name" value="Aldolase class I"/>
    <property type="match status" value="1"/>
</dbReference>
<feature type="domain" description="Radical SAM core" evidence="5">
    <location>
        <begin position="96"/>
        <end position="311"/>
    </location>
</feature>
<dbReference type="InterPro" id="IPR058240">
    <property type="entry name" value="rSAM_sf"/>
</dbReference>
<dbReference type="SFLD" id="SFLDS00029">
    <property type="entry name" value="Radical_SAM"/>
    <property type="match status" value="1"/>
</dbReference>
<keyword evidence="1" id="KW-0949">S-adenosyl-L-methionine</keyword>
<dbReference type="GO" id="GO:0046872">
    <property type="term" value="F:metal ion binding"/>
    <property type="evidence" value="ECO:0007669"/>
    <property type="project" value="UniProtKB-KW"/>
</dbReference>
<dbReference type="InterPro" id="IPR007197">
    <property type="entry name" value="rSAM"/>
</dbReference>
<dbReference type="InterPro" id="IPR023885">
    <property type="entry name" value="4Fe4S-binding_SPASM_dom"/>
</dbReference>
<dbReference type="SUPFAM" id="SSF102114">
    <property type="entry name" value="Radical SAM enzymes"/>
    <property type="match status" value="1"/>
</dbReference>
<evidence type="ECO:0000313" key="6">
    <source>
        <dbReference type="EMBL" id="OPX47611.1"/>
    </source>
</evidence>
<dbReference type="SFLD" id="SFLDG01067">
    <property type="entry name" value="SPASM/twitch_domain_containing"/>
    <property type="match status" value="1"/>
</dbReference>
<dbReference type="OrthoDB" id="9782387at2"/>
<dbReference type="Pfam" id="PF13186">
    <property type="entry name" value="SPASM"/>
    <property type="match status" value="1"/>
</dbReference>
<dbReference type="GO" id="GO:0051536">
    <property type="term" value="F:iron-sulfur cluster binding"/>
    <property type="evidence" value="ECO:0007669"/>
    <property type="project" value="UniProtKB-KW"/>
</dbReference>
<dbReference type="GO" id="GO:0003824">
    <property type="term" value="F:catalytic activity"/>
    <property type="evidence" value="ECO:0007669"/>
    <property type="project" value="InterPro"/>
</dbReference>
<dbReference type="InterPro" id="IPR013785">
    <property type="entry name" value="Aldolase_TIM"/>
</dbReference>